<feature type="compositionally biased region" description="Basic and acidic residues" evidence="6">
    <location>
        <begin position="138"/>
        <end position="150"/>
    </location>
</feature>
<evidence type="ECO:0000256" key="2">
    <source>
        <dbReference type="ARBA" id="ARBA00004496"/>
    </source>
</evidence>
<evidence type="ECO:0000256" key="6">
    <source>
        <dbReference type="SAM" id="MobiDB-lite"/>
    </source>
</evidence>
<keyword evidence="4" id="KW-0866">Nonsense-mediated mRNA decay</keyword>
<dbReference type="InterPro" id="IPR011990">
    <property type="entry name" value="TPR-like_helical_dom_sf"/>
</dbReference>
<evidence type="ECO:0000256" key="3">
    <source>
        <dbReference type="ARBA" id="ARBA00022490"/>
    </source>
</evidence>
<dbReference type="GO" id="GO:0042162">
    <property type="term" value="F:telomeric DNA binding"/>
    <property type="evidence" value="ECO:0007669"/>
    <property type="project" value="TreeGrafter"/>
</dbReference>
<proteinExistence type="predicted"/>
<sequence>MKNATVPPAVVSSTTTSGSSRGISNKRQQQIYSPGSGPLRKTESTGNNRSHNSDQSEDQPRPRWAVEGSDPVTSGSNRGGSSSDVQQPLMDSSVTGTRAAGSVNWRLEGQSNHVNHIAGRDEMNPRNFLPNNVPVNSRADRMQRDSRSVEPRFVGGSKKSSIPSLSHLENLAPRLQKKTLQDLGLPQNYLEIKRAEYQQAMSQTLPNRNCSRQNRGRIRYSGGGPGGGAGNSACYSNAPYNTGRSMGGGRQMNDEYYPRPRSRSSEVDTVPERGYPPRRGGQNNRERNMEAGNSSRNSSCDRKDRPRGTPTGYVGDGSRAGIRYRQYSTDSNSTMPDMQSSEELNVMFNDGVPLYKSTNQKESFDWADDDGSEYNDHTGRRWHGNVDMELIPPPCSKSAPLVGNYRNRQRNRSDSRSRNDYYDEFKAPYQPQRNSNRSRRNSQSSNVSRENSSERPYSRGHSNRRGHYRDASSDRNYEAGGRFRRHSRDRYINRSRDNSLKRDAGDRPHDEDYSDNWRGANFNNGAEPLVHKTDQAIAEMTKQFESSIGIQKAPGVLVIPTRLSRNSVETVGPEGSDHVATKMLFDPKNPSQPIVVTRTLSRGHPRESFRRDEARDLASYNLKISGGPAWYNPDAQQAKLLRQKDLVYQVVQADAQLQELNERSNLFTEWDEYVAIRHRLQQLLETFLVKEMRFAQDVNLEHHFWKLLFYGIIEQLRKMLSETQDEQRKRYLQDRALEVVESGSNYFEQLLALLEREYRFNLDQFIGANAASSVKGLRYGLALVSSQKIFLFLGDLARYREQITESHNYRKAKQWYVKAQQILPKNGRPYNQLALLSVYAKRKIDAVYFYMRSLMSSNPFESARESLMDLFNETKKKFESNQRKREEKLHARRKVKEQRFDGNLRREIWIHPEGGLRLHRTGPIYPIGVSNSCDTSDEEELHSLSSIELNKRFITSFLHVLGKLITKTGMESFTQCAYQMLREFRALMQYSPIAVTSYRLLQLMSLNMFAIEMTKLKDSSTAQVTRSELQECALSSGLLMFGILLERLIRLIEEALETVKTHPKGTENDESGTGEIPKLILPEDAKVILPAIKVWCDWMMSNTETWNPPPCCADFKIGKSTAHDPWSELAILMNILKCLDTNRSILSVEQKDGYETVRLLEDITLAGFTPLMYYEPEPIFVHPECDMEEAQNVLRIQKLLYFGTDRMCNCDPPVLCREAVLYGTAENAAQFYSVVESRIDGLGDMDILLESFSDGETQPTPNDENALTDAPKNAEGTEMQTKVEGCTSPSGDSGVLSCSSSTSPSSLETRKLLRLKDELERKQRMQEKHNQRVQDILSQSTIAVTIEVRPRFLVPDTNCFVDYLPAIEMIAKAHPLYQLMIPIIVINELEGLSKGIRHQAPKQQTLAGSAVNELLVPPSKSFALPTAPASAADAGTLPTTNSASIPYLQHAAKVAESSKKALHFIKSRNPPLKCVTTKGSILKTSTFTVEDDVGDLKSNDDRILETALNLCRHNVKDKQIGNRYLTLDVVLLTTDRNLRVKAISNDLPVRELPDFIKWAGLSA</sequence>
<evidence type="ECO:0000256" key="4">
    <source>
        <dbReference type="ARBA" id="ARBA00023161"/>
    </source>
</evidence>
<dbReference type="STRING" id="62324.A0A4Y0BLN2"/>
<feature type="region of interest" description="Disordered" evidence="6">
    <location>
        <begin position="132"/>
        <end position="161"/>
    </location>
</feature>
<keyword evidence="3" id="KW-0963">Cytoplasm</keyword>
<feature type="region of interest" description="Disordered" evidence="6">
    <location>
        <begin position="1282"/>
        <end position="1303"/>
    </location>
</feature>
<feature type="region of interest" description="Disordered" evidence="6">
    <location>
        <begin position="385"/>
        <end position="526"/>
    </location>
</feature>
<feature type="compositionally biased region" description="Low complexity" evidence="6">
    <location>
        <begin position="1288"/>
        <end position="1303"/>
    </location>
</feature>
<dbReference type="PANTHER" id="PTHR15696:SF0">
    <property type="entry name" value="TELOMERASE-BINDING PROTEIN EST1A"/>
    <property type="match status" value="1"/>
</dbReference>
<feature type="domain" description="PIN" evidence="7">
    <location>
        <begin position="1351"/>
        <end position="1540"/>
    </location>
</feature>
<feature type="compositionally biased region" description="Low complexity" evidence="6">
    <location>
        <begin position="441"/>
        <end position="450"/>
    </location>
</feature>
<protein>
    <submittedName>
        <fullName evidence="8">PINc domain-containing protein</fullName>
    </submittedName>
</protein>
<feature type="compositionally biased region" description="Polar residues" evidence="6">
    <location>
        <begin position="233"/>
        <end position="244"/>
    </location>
</feature>
<evidence type="ECO:0000256" key="1">
    <source>
        <dbReference type="ARBA" id="ARBA00004123"/>
    </source>
</evidence>
<dbReference type="Pfam" id="PF10373">
    <property type="entry name" value="EST1_DNA_bind"/>
    <property type="match status" value="1"/>
</dbReference>
<dbReference type="InterPro" id="IPR019458">
    <property type="entry name" value="Est1-like_N"/>
</dbReference>
<feature type="compositionally biased region" description="Basic and acidic residues" evidence="6">
    <location>
        <begin position="51"/>
        <end position="61"/>
    </location>
</feature>
<dbReference type="InterPro" id="IPR045153">
    <property type="entry name" value="Est1/Ebs1-like"/>
</dbReference>
<feature type="compositionally biased region" description="Polar residues" evidence="6">
    <location>
        <begin position="71"/>
        <end position="96"/>
    </location>
</feature>
<name>A0A4Y0BLN2_ANOFN</name>
<feature type="compositionally biased region" description="Basic and acidic residues" evidence="6">
    <location>
        <begin position="252"/>
        <end position="266"/>
    </location>
</feature>
<accession>A0A4Y0BLN2</accession>
<feature type="compositionally biased region" description="Polar residues" evidence="6">
    <location>
        <begin position="203"/>
        <end position="213"/>
    </location>
</feature>
<dbReference type="VEuPathDB" id="VectorBase:AFUN020500"/>
<comment type="subcellular location">
    <subcellularLocation>
        <location evidence="2">Cytoplasm</location>
    </subcellularLocation>
    <subcellularLocation>
        <location evidence="1">Nucleus</location>
    </subcellularLocation>
</comment>
<dbReference type="InterPro" id="IPR002716">
    <property type="entry name" value="PIN_dom"/>
</dbReference>
<dbReference type="GO" id="GO:0000184">
    <property type="term" value="P:nuclear-transcribed mRNA catabolic process, nonsense-mediated decay"/>
    <property type="evidence" value="ECO:0007669"/>
    <property type="project" value="UniProtKB-KW"/>
</dbReference>
<feature type="compositionally biased region" description="Gly residues" evidence="6">
    <location>
        <begin position="221"/>
        <end position="230"/>
    </location>
</feature>
<feature type="region of interest" description="Disordered" evidence="6">
    <location>
        <begin position="203"/>
        <end position="318"/>
    </location>
</feature>
<dbReference type="InterPro" id="IPR018834">
    <property type="entry name" value="DNA/RNA-bd_Est1-type"/>
</dbReference>
<feature type="compositionally biased region" description="Basic and acidic residues" evidence="6">
    <location>
        <begin position="489"/>
        <end position="511"/>
    </location>
</feature>
<evidence type="ECO:0000256" key="5">
    <source>
        <dbReference type="ARBA" id="ARBA00023242"/>
    </source>
</evidence>
<feature type="compositionally biased region" description="Low complexity" evidence="6">
    <location>
        <begin position="1"/>
        <end position="20"/>
    </location>
</feature>
<dbReference type="InterPro" id="IPR029060">
    <property type="entry name" value="PIN-like_dom_sf"/>
</dbReference>
<evidence type="ECO:0000259" key="7">
    <source>
        <dbReference type="SMART" id="SM00670"/>
    </source>
</evidence>
<dbReference type="Gene3D" id="1.25.40.10">
    <property type="entry name" value="Tetratricopeptide repeat domain"/>
    <property type="match status" value="1"/>
</dbReference>
<evidence type="ECO:0000313" key="8">
    <source>
        <dbReference type="EnsemblMetazoa" id="AFUN020500-PA"/>
    </source>
</evidence>
<dbReference type="GO" id="GO:0005697">
    <property type="term" value="C:telomerase holoenzyme complex"/>
    <property type="evidence" value="ECO:0007669"/>
    <property type="project" value="TreeGrafter"/>
</dbReference>
<dbReference type="VEuPathDB" id="VectorBase:AFUN2_005409"/>
<dbReference type="GO" id="GO:0005737">
    <property type="term" value="C:cytoplasm"/>
    <property type="evidence" value="ECO:0007669"/>
    <property type="project" value="UniProtKB-SubCell"/>
</dbReference>
<reference evidence="8" key="1">
    <citation type="submission" date="2020-05" db="UniProtKB">
        <authorList>
            <consortium name="EnsemblMetazoa"/>
        </authorList>
    </citation>
    <scope>IDENTIFICATION</scope>
    <source>
        <strain evidence="8">FUMOZ</strain>
    </source>
</reference>
<dbReference type="SUPFAM" id="SSF48452">
    <property type="entry name" value="TPR-like"/>
    <property type="match status" value="1"/>
</dbReference>
<feature type="compositionally biased region" description="Basic and acidic residues" evidence="6">
    <location>
        <begin position="468"/>
        <end position="477"/>
    </location>
</feature>
<dbReference type="EnsemblMetazoa" id="AFUN020500-RA">
    <property type="protein sequence ID" value="AFUN020500-PA"/>
    <property type="gene ID" value="AFUN020500"/>
</dbReference>
<dbReference type="Gene3D" id="3.40.50.1010">
    <property type="entry name" value="5'-nuclease"/>
    <property type="match status" value="1"/>
</dbReference>
<organism evidence="8">
    <name type="scientific">Anopheles funestus</name>
    <name type="common">African malaria mosquito</name>
    <dbReference type="NCBI Taxonomy" id="62324"/>
    <lineage>
        <taxon>Eukaryota</taxon>
        <taxon>Metazoa</taxon>
        <taxon>Ecdysozoa</taxon>
        <taxon>Arthropoda</taxon>
        <taxon>Hexapoda</taxon>
        <taxon>Insecta</taxon>
        <taxon>Pterygota</taxon>
        <taxon>Neoptera</taxon>
        <taxon>Endopterygota</taxon>
        <taxon>Diptera</taxon>
        <taxon>Nematocera</taxon>
        <taxon>Culicoidea</taxon>
        <taxon>Culicidae</taxon>
        <taxon>Anophelinae</taxon>
        <taxon>Anopheles</taxon>
    </lineage>
</organism>
<dbReference type="PANTHER" id="PTHR15696">
    <property type="entry name" value="SMG-7 SUPPRESSOR WITH MORPHOLOGICAL EFFECT ON GENITALIA PROTEIN 7"/>
    <property type="match status" value="1"/>
</dbReference>
<feature type="compositionally biased region" description="Polar residues" evidence="6">
    <location>
        <begin position="21"/>
        <end position="33"/>
    </location>
</feature>
<dbReference type="SMART" id="SM00670">
    <property type="entry name" value="PINc"/>
    <property type="match status" value="1"/>
</dbReference>
<keyword evidence="5" id="KW-0539">Nucleus</keyword>
<dbReference type="Pfam" id="PF13638">
    <property type="entry name" value="PIN_4"/>
    <property type="match status" value="1"/>
</dbReference>
<feature type="compositionally biased region" description="Basic and acidic residues" evidence="6">
    <location>
        <begin position="411"/>
        <end position="426"/>
    </location>
</feature>
<dbReference type="GO" id="GO:0070034">
    <property type="term" value="F:telomerase RNA binding"/>
    <property type="evidence" value="ECO:0007669"/>
    <property type="project" value="TreeGrafter"/>
</dbReference>
<feature type="region of interest" description="Disordered" evidence="6">
    <location>
        <begin position="1"/>
        <end position="97"/>
    </location>
</feature>
<dbReference type="SUPFAM" id="SSF88723">
    <property type="entry name" value="PIN domain-like"/>
    <property type="match status" value="1"/>
</dbReference>
<dbReference type="Pfam" id="PF10374">
    <property type="entry name" value="EST1"/>
    <property type="match status" value="1"/>
</dbReference>